<name>S5NH28_SALBN</name>
<dbReference type="PATRIC" id="fig|1197719.3.peg.2350"/>
<dbReference type="Proteomes" id="UP000015042">
    <property type="component" value="Chromosome"/>
</dbReference>
<reference evidence="1 2" key="1">
    <citation type="submission" date="2013-07" db="EMBL/GenBank/DDBJ databases">
        <title>Genome sequence of Salmonella bongori N268-08 - a rare clinical isolate.</title>
        <authorList>
            <person name="Marti R."/>
            <person name="Hagens S."/>
            <person name="Loessner M.J."/>
            <person name="Klumpp J."/>
        </authorList>
    </citation>
    <scope>NUCLEOTIDE SEQUENCE [LARGE SCALE GENOMIC DNA]</scope>
    <source>
        <strain evidence="1 2">N268-08</strain>
    </source>
</reference>
<dbReference type="HOGENOM" id="CLU_2976618_0_0_6"/>
<organism evidence="1 2">
    <name type="scientific">Salmonella bongori N268-08</name>
    <dbReference type="NCBI Taxonomy" id="1197719"/>
    <lineage>
        <taxon>Bacteria</taxon>
        <taxon>Pseudomonadati</taxon>
        <taxon>Pseudomonadota</taxon>
        <taxon>Gammaproteobacteria</taxon>
        <taxon>Enterobacterales</taxon>
        <taxon>Enterobacteriaceae</taxon>
        <taxon>Salmonella</taxon>
    </lineage>
</organism>
<dbReference type="KEGG" id="sbz:A464_2357"/>
<accession>S5NH28</accession>
<proteinExistence type="predicted"/>
<sequence length="58" mass="6431">MQGNLVDIQTHDKLSFKTGQYSTTACQKTQADRPVISGVIRNANDLGDKNAEKKLLLR</sequence>
<dbReference type="EMBL" id="CP006608">
    <property type="protein sequence ID" value="AGR59542.1"/>
    <property type="molecule type" value="Genomic_DNA"/>
</dbReference>
<evidence type="ECO:0000313" key="2">
    <source>
        <dbReference type="Proteomes" id="UP000015042"/>
    </source>
</evidence>
<gene>
    <name evidence="1" type="ORF">A464_2357</name>
</gene>
<dbReference type="AlphaFoldDB" id="S5NH28"/>
<protein>
    <submittedName>
        <fullName evidence="1">Uncharacterized protein</fullName>
    </submittedName>
</protein>
<evidence type="ECO:0000313" key="1">
    <source>
        <dbReference type="EMBL" id="AGR59542.1"/>
    </source>
</evidence>